<gene>
    <name evidence="3" type="ORF">GO755_39280</name>
</gene>
<feature type="compositionally biased region" description="Basic and acidic residues" evidence="2">
    <location>
        <begin position="45"/>
        <end position="63"/>
    </location>
</feature>
<comment type="caution">
    <text evidence="3">The sequence shown here is derived from an EMBL/GenBank/DDBJ whole genome shotgun (WGS) entry which is preliminary data.</text>
</comment>
<accession>A0A7K1SQP8</accession>
<dbReference type="EMBL" id="WPIN01000031">
    <property type="protein sequence ID" value="MVM36121.1"/>
    <property type="molecule type" value="Genomic_DNA"/>
</dbReference>
<feature type="region of interest" description="Disordered" evidence="2">
    <location>
        <begin position="45"/>
        <end position="70"/>
    </location>
</feature>
<dbReference type="RefSeq" id="WP_157590919.1">
    <property type="nucleotide sequence ID" value="NZ_WPIN01000031.1"/>
</dbReference>
<evidence type="ECO:0000256" key="2">
    <source>
        <dbReference type="SAM" id="MobiDB-lite"/>
    </source>
</evidence>
<keyword evidence="4" id="KW-1185">Reference proteome</keyword>
<name>A0A7K1SQP8_9BACT</name>
<dbReference type="Proteomes" id="UP000436006">
    <property type="component" value="Unassembled WGS sequence"/>
</dbReference>
<evidence type="ECO:0000256" key="1">
    <source>
        <dbReference type="SAM" id="Coils"/>
    </source>
</evidence>
<keyword evidence="1" id="KW-0175">Coiled coil</keyword>
<proteinExistence type="predicted"/>
<organism evidence="3 4">
    <name type="scientific">Spirosoma arboris</name>
    <dbReference type="NCBI Taxonomy" id="2682092"/>
    <lineage>
        <taxon>Bacteria</taxon>
        <taxon>Pseudomonadati</taxon>
        <taxon>Bacteroidota</taxon>
        <taxon>Cytophagia</taxon>
        <taxon>Cytophagales</taxon>
        <taxon>Cytophagaceae</taxon>
        <taxon>Spirosoma</taxon>
    </lineage>
</organism>
<feature type="coiled-coil region" evidence="1">
    <location>
        <begin position="103"/>
        <end position="130"/>
    </location>
</feature>
<reference evidence="3 4" key="1">
    <citation type="submission" date="2019-12" db="EMBL/GenBank/DDBJ databases">
        <title>Spirosoma sp. HMF4905 genome sequencing and assembly.</title>
        <authorList>
            <person name="Kang H."/>
            <person name="Cha I."/>
            <person name="Kim H."/>
            <person name="Joh K."/>
        </authorList>
    </citation>
    <scope>NUCLEOTIDE SEQUENCE [LARGE SCALE GENOMIC DNA]</scope>
    <source>
        <strain evidence="3 4">HMF4905</strain>
    </source>
</reference>
<evidence type="ECO:0000313" key="3">
    <source>
        <dbReference type="EMBL" id="MVM36121.1"/>
    </source>
</evidence>
<dbReference type="AlphaFoldDB" id="A0A7K1SQP8"/>
<protein>
    <submittedName>
        <fullName evidence="3">Uncharacterized protein</fullName>
    </submittedName>
</protein>
<evidence type="ECO:0000313" key="4">
    <source>
        <dbReference type="Proteomes" id="UP000436006"/>
    </source>
</evidence>
<sequence length="134" mass="15463">MVLAEGLHREAALLSNTLADFDDNDVAGRKPVVEQILAIRERWKDARHEAATGQKRREEKEAKPTMASQGLQAAEIKLEIQKTRVNIYKTQTKLEERPEHKNATAWKQELARLQAILEQYKDELRLLSYEAIKE</sequence>